<protein>
    <submittedName>
        <fullName evidence="2">Uncharacterized protein</fullName>
    </submittedName>
</protein>
<dbReference type="Proteomes" id="UP000239757">
    <property type="component" value="Unassembled WGS sequence"/>
</dbReference>
<evidence type="ECO:0000256" key="1">
    <source>
        <dbReference type="SAM" id="MobiDB-lite"/>
    </source>
</evidence>
<evidence type="ECO:0000313" key="2">
    <source>
        <dbReference type="EMBL" id="PPR97412.1"/>
    </source>
</evidence>
<dbReference type="EMBL" id="KZ665867">
    <property type="protein sequence ID" value="PPR97412.1"/>
    <property type="molecule type" value="Genomic_DNA"/>
</dbReference>
<dbReference type="AlphaFoldDB" id="A0A2P5X259"/>
<gene>
    <name evidence="2" type="ORF">GOBAR_AA23257</name>
</gene>
<accession>A0A2P5X259</accession>
<evidence type="ECO:0000313" key="3">
    <source>
        <dbReference type="Proteomes" id="UP000239757"/>
    </source>
</evidence>
<reference evidence="2 3" key="1">
    <citation type="submission" date="2015-01" db="EMBL/GenBank/DDBJ databases">
        <title>Genome of allotetraploid Gossypium barbadense reveals genomic plasticity and fiber elongation in cotton evolution.</title>
        <authorList>
            <person name="Chen X."/>
            <person name="Liu X."/>
            <person name="Zhao B."/>
            <person name="Zheng H."/>
            <person name="Hu Y."/>
            <person name="Lu G."/>
            <person name="Yang C."/>
            <person name="Chen J."/>
            <person name="Shan C."/>
            <person name="Zhang L."/>
            <person name="Zhou Y."/>
            <person name="Wang L."/>
            <person name="Guo W."/>
            <person name="Bai Y."/>
            <person name="Ruan J."/>
            <person name="Shangguan X."/>
            <person name="Mao Y."/>
            <person name="Jiang J."/>
            <person name="Zhu Y."/>
            <person name="Lei J."/>
            <person name="Kang H."/>
            <person name="Chen S."/>
            <person name="He X."/>
            <person name="Wang R."/>
            <person name="Wang Y."/>
            <person name="Chen J."/>
            <person name="Wang L."/>
            <person name="Yu S."/>
            <person name="Wang B."/>
            <person name="Wei J."/>
            <person name="Song S."/>
            <person name="Lu X."/>
            <person name="Gao Z."/>
            <person name="Gu W."/>
            <person name="Deng X."/>
            <person name="Ma D."/>
            <person name="Wang S."/>
            <person name="Liang W."/>
            <person name="Fang L."/>
            <person name="Cai C."/>
            <person name="Zhu X."/>
            <person name="Zhou B."/>
            <person name="Zhang Y."/>
            <person name="Chen Z."/>
            <person name="Xu S."/>
            <person name="Zhu R."/>
            <person name="Wang S."/>
            <person name="Zhang T."/>
            <person name="Zhao G."/>
        </authorList>
    </citation>
    <scope>NUCLEOTIDE SEQUENCE [LARGE SCALE GENOMIC DNA]</scope>
    <source>
        <strain evidence="3">cv. Xinhai21</strain>
        <tissue evidence="2">Leaf</tissue>
    </source>
</reference>
<proteinExistence type="predicted"/>
<name>A0A2P5X259_GOSBA</name>
<feature type="region of interest" description="Disordered" evidence="1">
    <location>
        <begin position="357"/>
        <end position="376"/>
    </location>
</feature>
<feature type="region of interest" description="Disordered" evidence="1">
    <location>
        <begin position="167"/>
        <end position="200"/>
    </location>
</feature>
<organism evidence="2 3">
    <name type="scientific">Gossypium barbadense</name>
    <name type="common">Sea Island cotton</name>
    <name type="synonym">Hibiscus barbadensis</name>
    <dbReference type="NCBI Taxonomy" id="3634"/>
    <lineage>
        <taxon>Eukaryota</taxon>
        <taxon>Viridiplantae</taxon>
        <taxon>Streptophyta</taxon>
        <taxon>Embryophyta</taxon>
        <taxon>Tracheophyta</taxon>
        <taxon>Spermatophyta</taxon>
        <taxon>Magnoliopsida</taxon>
        <taxon>eudicotyledons</taxon>
        <taxon>Gunneridae</taxon>
        <taxon>Pentapetalae</taxon>
        <taxon>rosids</taxon>
        <taxon>malvids</taxon>
        <taxon>Malvales</taxon>
        <taxon>Malvaceae</taxon>
        <taxon>Malvoideae</taxon>
        <taxon>Gossypium</taxon>
    </lineage>
</organism>
<sequence length="384" mass="40073">MATELSRPPPIPGLEIRIAPTMDESSRSSLVPTRASITYAVGSDAVGRPQPTRVTLDASDVRAASTTHRPPLCMDGAGSMRHHGKLAALGCGAARRPRPPLAAMMCGSRRRHHRHLAGLAMCREPSATKAKVGAPVGAASVAGKKSVPIWQTHECSPWGEGDMSEHRVAHGPPTAHRMPGRRAAPPPRLGSRSPATPSPNLSALVLQEPRGGHRATSVLRCARSLGPPSAKPRPLVGRSASVPPSGHLGCYDVREPRAHCRQPSALGRCAGPRATIGHLAWAWNVRENLGTIAQLGPFGRARGSGTIGQTSPWSCAPSLGPPSAKEFSALCSCGGLGRHHRAKLGLGSLREPRATIGTSVPMHGPGSPSDTVGEPMPLALEMGF</sequence>